<organism evidence="3 4">
    <name type="scientific">Actinoplanes couchii</name>
    <dbReference type="NCBI Taxonomy" id="403638"/>
    <lineage>
        <taxon>Bacteria</taxon>
        <taxon>Bacillati</taxon>
        <taxon>Actinomycetota</taxon>
        <taxon>Actinomycetes</taxon>
        <taxon>Micromonosporales</taxon>
        <taxon>Micromonosporaceae</taxon>
        <taxon>Actinoplanes</taxon>
    </lineage>
</organism>
<evidence type="ECO:0000313" key="3">
    <source>
        <dbReference type="EMBL" id="GID51725.1"/>
    </source>
</evidence>
<accession>A0ABQ3WZM1</accession>
<comment type="caution">
    <text evidence="3">The sequence shown here is derived from an EMBL/GenBank/DDBJ whole genome shotgun (WGS) entry which is preliminary data.</text>
</comment>
<dbReference type="EMBL" id="BOMG01000004">
    <property type="protein sequence ID" value="GID51725.1"/>
    <property type="molecule type" value="Genomic_DNA"/>
</dbReference>
<proteinExistence type="predicted"/>
<evidence type="ECO:0000313" key="4">
    <source>
        <dbReference type="Proteomes" id="UP000612282"/>
    </source>
</evidence>
<dbReference type="Proteomes" id="UP000612282">
    <property type="component" value="Unassembled WGS sequence"/>
</dbReference>
<sequence length="110" mass="11676">MNRTVRYAAGLMIAAGASLAIAGPATAAPSNDPFGSRDRGSDFSSSRSYFDATQIQKSINTNVNTQVVLNNIGNVQIGRNNYNGGGTAFALNETYQGGRLDGGNFRQRNR</sequence>
<feature type="chain" id="PRO_5047400589" evidence="2">
    <location>
        <begin position="28"/>
        <end position="110"/>
    </location>
</feature>
<name>A0ABQ3WZM1_9ACTN</name>
<gene>
    <name evidence="3" type="ORF">Aco03nite_001290</name>
</gene>
<reference evidence="3 4" key="1">
    <citation type="submission" date="2021-01" db="EMBL/GenBank/DDBJ databases">
        <title>Whole genome shotgun sequence of Actinoplanes couchii NBRC 106145.</title>
        <authorList>
            <person name="Komaki H."/>
            <person name="Tamura T."/>
        </authorList>
    </citation>
    <scope>NUCLEOTIDE SEQUENCE [LARGE SCALE GENOMIC DNA]</scope>
    <source>
        <strain evidence="3 4">NBRC 106145</strain>
    </source>
</reference>
<protein>
    <submittedName>
        <fullName evidence="3">Uncharacterized protein</fullName>
    </submittedName>
</protein>
<keyword evidence="2" id="KW-0732">Signal</keyword>
<evidence type="ECO:0000256" key="2">
    <source>
        <dbReference type="SAM" id="SignalP"/>
    </source>
</evidence>
<feature type="signal peptide" evidence="2">
    <location>
        <begin position="1"/>
        <end position="27"/>
    </location>
</feature>
<evidence type="ECO:0000256" key="1">
    <source>
        <dbReference type="SAM" id="MobiDB-lite"/>
    </source>
</evidence>
<dbReference type="RefSeq" id="WP_203792483.1">
    <property type="nucleotide sequence ID" value="NZ_BAAAQE010000090.1"/>
</dbReference>
<feature type="region of interest" description="Disordered" evidence="1">
    <location>
        <begin position="26"/>
        <end position="47"/>
    </location>
</feature>
<keyword evidence="4" id="KW-1185">Reference proteome</keyword>